<dbReference type="PANTHER" id="PTHR34009">
    <property type="entry name" value="PROTEIN STAR"/>
    <property type="match status" value="1"/>
</dbReference>
<dbReference type="KEGG" id="mrtj:KHC33_00945"/>
<keyword evidence="3" id="KW-1185">Reference proteome</keyword>
<gene>
    <name evidence="2" type="ORF">KHC33_00945</name>
</gene>
<proteinExistence type="predicted"/>
<dbReference type="GO" id="GO:0032259">
    <property type="term" value="P:methylation"/>
    <property type="evidence" value="ECO:0007669"/>
    <property type="project" value="UniProtKB-KW"/>
</dbReference>
<keyword evidence="2" id="KW-0489">Methyltransferase</keyword>
<evidence type="ECO:0000313" key="3">
    <source>
        <dbReference type="Proteomes" id="UP000680656"/>
    </source>
</evidence>
<dbReference type="Pfam" id="PF05050">
    <property type="entry name" value="Methyltransf_21"/>
    <property type="match status" value="1"/>
</dbReference>
<name>A0A8E7B278_9EURY</name>
<dbReference type="PANTHER" id="PTHR34009:SF2">
    <property type="entry name" value="PROTEIN STAR"/>
    <property type="match status" value="1"/>
</dbReference>
<dbReference type="GeneID" id="65095707"/>
<dbReference type="GO" id="GO:0008168">
    <property type="term" value="F:methyltransferase activity"/>
    <property type="evidence" value="ECO:0007669"/>
    <property type="project" value="UniProtKB-KW"/>
</dbReference>
<dbReference type="NCBIfam" id="TIGR01444">
    <property type="entry name" value="fkbM_fam"/>
    <property type="match status" value="1"/>
</dbReference>
<evidence type="ECO:0000259" key="1">
    <source>
        <dbReference type="Pfam" id="PF05050"/>
    </source>
</evidence>
<evidence type="ECO:0000313" key="2">
    <source>
        <dbReference type="EMBL" id="QVV89133.1"/>
    </source>
</evidence>
<sequence>MSSLISKACNAIQRKIYWKFYSFFIDKTFEPRMSYSQNGEDLIISGIFESLSRHRIFYLDIGGYHPYSGSNTALFYQTGSNGIVVEPNPELFIQFSQKRPRDISLNIGVSTYSGDQVFYLSPSGPLGSLIKDESVIRSDDERMESLTVPVLTVQDIITKYAAGRDIDFISMDIEGMELPVLESIDFSLIHPIVFCIETIHYSKTRKKEKRVEILNFMENMGYFIYADTYINTIFVRQDVWDDRA</sequence>
<dbReference type="InterPro" id="IPR029063">
    <property type="entry name" value="SAM-dependent_MTases_sf"/>
</dbReference>
<feature type="domain" description="Methyltransferase FkbM" evidence="1">
    <location>
        <begin position="60"/>
        <end position="222"/>
    </location>
</feature>
<protein>
    <submittedName>
        <fullName evidence="2">FkbM family methyltransferase</fullName>
    </submittedName>
</protein>
<dbReference type="RefSeq" id="WP_214419934.1">
    <property type="nucleotide sequence ID" value="NZ_CP075546.1"/>
</dbReference>
<keyword evidence="2" id="KW-0808">Transferase</keyword>
<dbReference type="GO" id="GO:0005737">
    <property type="term" value="C:cytoplasm"/>
    <property type="evidence" value="ECO:0007669"/>
    <property type="project" value="GOC"/>
</dbReference>
<dbReference type="Proteomes" id="UP000680656">
    <property type="component" value="Chromosome"/>
</dbReference>
<dbReference type="GO" id="GO:0006888">
    <property type="term" value="P:endoplasmic reticulum to Golgi vesicle-mediated transport"/>
    <property type="evidence" value="ECO:0007669"/>
    <property type="project" value="TreeGrafter"/>
</dbReference>
<dbReference type="InterPro" id="IPR006342">
    <property type="entry name" value="FkbM_mtfrase"/>
</dbReference>
<accession>A0A8E7B278</accession>
<organism evidence="2 3">
    <name type="scientific">Methanospirillum purgamenti</name>
    <dbReference type="NCBI Taxonomy" id="2834276"/>
    <lineage>
        <taxon>Archaea</taxon>
        <taxon>Methanobacteriati</taxon>
        <taxon>Methanobacteriota</taxon>
        <taxon>Stenosarchaea group</taxon>
        <taxon>Methanomicrobia</taxon>
        <taxon>Methanomicrobiales</taxon>
        <taxon>Methanospirillaceae</taxon>
        <taxon>Methanospirillum</taxon>
    </lineage>
</organism>
<dbReference type="GO" id="GO:0005886">
    <property type="term" value="C:plasma membrane"/>
    <property type="evidence" value="ECO:0007669"/>
    <property type="project" value="TreeGrafter"/>
</dbReference>
<dbReference type="AlphaFoldDB" id="A0A8E7B278"/>
<dbReference type="InterPro" id="IPR053202">
    <property type="entry name" value="EGF_Rcpt_Signaling_Reg"/>
</dbReference>
<reference evidence="2 3" key="1">
    <citation type="submission" date="2021-05" db="EMBL/GenBank/DDBJ databases">
        <title>A novel Methanospirillum isolate from a pyrite-forming mixed culture.</title>
        <authorList>
            <person name="Bunk B."/>
            <person name="Sproer C."/>
            <person name="Spring S."/>
            <person name="Pester M."/>
        </authorList>
    </citation>
    <scope>NUCLEOTIDE SEQUENCE [LARGE SCALE GENOMIC DNA]</scope>
    <source>
        <strain evidence="2 3">J.3.6.1-F.2.7.3</strain>
    </source>
</reference>
<dbReference type="SUPFAM" id="SSF53335">
    <property type="entry name" value="S-adenosyl-L-methionine-dependent methyltransferases"/>
    <property type="match status" value="1"/>
</dbReference>
<dbReference type="EMBL" id="CP075546">
    <property type="protein sequence ID" value="QVV89133.1"/>
    <property type="molecule type" value="Genomic_DNA"/>
</dbReference>
<dbReference type="Gene3D" id="3.40.50.150">
    <property type="entry name" value="Vaccinia Virus protein VP39"/>
    <property type="match status" value="1"/>
</dbReference>
<dbReference type="GO" id="GO:0016197">
    <property type="term" value="P:endosomal transport"/>
    <property type="evidence" value="ECO:0007669"/>
    <property type="project" value="TreeGrafter"/>
</dbReference>